<dbReference type="InterPro" id="IPR008991">
    <property type="entry name" value="Translation_prot_SH3-like_sf"/>
</dbReference>
<comment type="subcellular location">
    <subcellularLocation>
        <location evidence="1 7">Cytoplasm</location>
    </subcellularLocation>
</comment>
<evidence type="ECO:0000256" key="5">
    <source>
        <dbReference type="ARBA" id="ARBA00022768"/>
    </source>
</evidence>
<dbReference type="InterPro" id="IPR001059">
    <property type="entry name" value="Transl_elong_P/YeiP_cen"/>
</dbReference>
<accession>A0ABY4C9L1</accession>
<sequence length="188" mass="21007">MYETSDFKKGLKIMLEGKPYVVVDFQHVKPGKGNQFTRTKLKNMLTGQNLESTFKSGEKFEVPNVENKEMTFLYKDDSGYNFMSPESYEQIAMSEDDLGESKYYLVENLKVVVLFYNEKAVAVDVPKAVNLTVAKTDPGVKGDRVTGATKPAIMETGLSVGVPLHINEGDVLRIDTSTGDYVERVSQK</sequence>
<dbReference type="InterPro" id="IPR014722">
    <property type="entry name" value="Rib_uL2_dom2"/>
</dbReference>
<dbReference type="InterPro" id="IPR011768">
    <property type="entry name" value="Transl_elongation_fac_P"/>
</dbReference>
<dbReference type="Gene3D" id="2.40.50.140">
    <property type="entry name" value="Nucleic acid-binding proteins"/>
    <property type="match status" value="2"/>
</dbReference>
<dbReference type="RefSeq" id="WP_243538185.1">
    <property type="nucleotide sequence ID" value="NZ_CP093442.1"/>
</dbReference>
<dbReference type="Gene3D" id="2.30.30.30">
    <property type="match status" value="1"/>
</dbReference>
<keyword evidence="13" id="KW-1185">Reference proteome</keyword>
<feature type="domain" description="Translation elongation factor P/YeiP central" evidence="11">
    <location>
        <begin position="67"/>
        <end position="121"/>
    </location>
</feature>
<dbReference type="Pfam" id="PF09285">
    <property type="entry name" value="Elong-fact-P_C"/>
    <property type="match status" value="1"/>
</dbReference>
<name>A0ABY4C9L1_9BACT</name>
<comment type="function">
    <text evidence="7">Involved in peptide bond synthesis. Stimulates efficient translation and peptide-bond synthesis on native or reconstituted 70S ribosomes in vitro. Probably functions indirectly by altering the affinity of the ribosome for aminoacyl-tRNA, thus increasing their reactivity as acceptors for peptidyl transferase.</text>
</comment>
<evidence type="ECO:0000256" key="1">
    <source>
        <dbReference type="ARBA" id="ARBA00004496"/>
    </source>
</evidence>
<dbReference type="PANTHER" id="PTHR30053">
    <property type="entry name" value="ELONGATION FACTOR P"/>
    <property type="match status" value="1"/>
</dbReference>
<dbReference type="SUPFAM" id="SSF50104">
    <property type="entry name" value="Translation proteins SH3-like domain"/>
    <property type="match status" value="1"/>
</dbReference>
<dbReference type="Pfam" id="PF08207">
    <property type="entry name" value="EFP_N"/>
    <property type="match status" value="1"/>
</dbReference>
<protein>
    <recommendedName>
        <fullName evidence="7 8">Elongation factor P</fullName>
        <shortName evidence="7">EF-P</shortName>
    </recommendedName>
</protein>
<evidence type="ECO:0000256" key="3">
    <source>
        <dbReference type="ARBA" id="ARBA00009479"/>
    </source>
</evidence>
<keyword evidence="5 7" id="KW-0251">Elongation factor</keyword>
<dbReference type="Pfam" id="PF01132">
    <property type="entry name" value="EFP"/>
    <property type="match status" value="1"/>
</dbReference>
<comment type="similarity">
    <text evidence="3 7 9">Belongs to the elongation factor P family.</text>
</comment>
<organism evidence="12 13">
    <name type="scientific">Bdellovibrio reynosensis</name>
    <dbReference type="NCBI Taxonomy" id="2835041"/>
    <lineage>
        <taxon>Bacteria</taxon>
        <taxon>Pseudomonadati</taxon>
        <taxon>Bdellovibrionota</taxon>
        <taxon>Bdellovibrionia</taxon>
        <taxon>Bdellovibrionales</taxon>
        <taxon>Pseudobdellovibrionaceae</taxon>
        <taxon>Bdellovibrio</taxon>
    </lineage>
</organism>
<dbReference type="CDD" id="cd05794">
    <property type="entry name" value="S1_EF-P_repeat_2"/>
    <property type="match status" value="1"/>
</dbReference>
<keyword evidence="4 7" id="KW-0963">Cytoplasm</keyword>
<dbReference type="EMBL" id="CP093442">
    <property type="protein sequence ID" value="UOF01640.1"/>
    <property type="molecule type" value="Genomic_DNA"/>
</dbReference>
<dbReference type="NCBIfam" id="NF001810">
    <property type="entry name" value="PRK00529.1"/>
    <property type="match status" value="1"/>
</dbReference>
<dbReference type="GO" id="GO:0003746">
    <property type="term" value="F:translation elongation factor activity"/>
    <property type="evidence" value="ECO:0007669"/>
    <property type="project" value="UniProtKB-KW"/>
</dbReference>
<dbReference type="SMART" id="SM01185">
    <property type="entry name" value="EFP"/>
    <property type="match status" value="1"/>
</dbReference>
<evidence type="ECO:0000256" key="4">
    <source>
        <dbReference type="ARBA" id="ARBA00022490"/>
    </source>
</evidence>
<keyword evidence="6 7" id="KW-0648">Protein biosynthesis</keyword>
<dbReference type="PROSITE" id="PS01275">
    <property type="entry name" value="EFP"/>
    <property type="match status" value="1"/>
</dbReference>
<dbReference type="InterPro" id="IPR013185">
    <property type="entry name" value="Transl_elong_KOW-like"/>
</dbReference>
<feature type="domain" description="Elongation factor P C-terminal" evidence="10">
    <location>
        <begin position="129"/>
        <end position="184"/>
    </location>
</feature>
<dbReference type="InterPro" id="IPR012340">
    <property type="entry name" value="NA-bd_OB-fold"/>
</dbReference>
<dbReference type="Proteomes" id="UP000830116">
    <property type="component" value="Chromosome"/>
</dbReference>
<evidence type="ECO:0000313" key="13">
    <source>
        <dbReference type="Proteomes" id="UP000830116"/>
    </source>
</evidence>
<evidence type="ECO:0000256" key="9">
    <source>
        <dbReference type="RuleBase" id="RU004389"/>
    </source>
</evidence>
<dbReference type="InterPro" id="IPR020599">
    <property type="entry name" value="Transl_elong_fac_P/YeiP"/>
</dbReference>
<evidence type="ECO:0000256" key="8">
    <source>
        <dbReference type="NCBIfam" id="TIGR00038"/>
    </source>
</evidence>
<dbReference type="CDD" id="cd04470">
    <property type="entry name" value="S1_EF-P_repeat_1"/>
    <property type="match status" value="1"/>
</dbReference>
<dbReference type="InterPro" id="IPR013852">
    <property type="entry name" value="Transl_elong_P/YeiP_CS"/>
</dbReference>
<evidence type="ECO:0000256" key="2">
    <source>
        <dbReference type="ARBA" id="ARBA00004815"/>
    </source>
</evidence>
<evidence type="ECO:0000256" key="7">
    <source>
        <dbReference type="HAMAP-Rule" id="MF_00141"/>
    </source>
</evidence>
<evidence type="ECO:0000313" key="12">
    <source>
        <dbReference type="EMBL" id="UOF01640.1"/>
    </source>
</evidence>
<dbReference type="HAMAP" id="MF_00141">
    <property type="entry name" value="EF_P"/>
    <property type="match status" value="1"/>
</dbReference>
<dbReference type="SMART" id="SM00841">
    <property type="entry name" value="Elong-fact-P_C"/>
    <property type="match status" value="1"/>
</dbReference>
<evidence type="ECO:0000259" key="11">
    <source>
        <dbReference type="SMART" id="SM01185"/>
    </source>
</evidence>
<dbReference type="PIRSF" id="PIRSF005901">
    <property type="entry name" value="EF-P"/>
    <property type="match status" value="1"/>
</dbReference>
<dbReference type="SUPFAM" id="SSF50249">
    <property type="entry name" value="Nucleic acid-binding proteins"/>
    <property type="match status" value="2"/>
</dbReference>
<comment type="pathway">
    <text evidence="2 7">Protein biosynthesis; polypeptide chain elongation.</text>
</comment>
<dbReference type="NCBIfam" id="TIGR00038">
    <property type="entry name" value="efp"/>
    <property type="match status" value="1"/>
</dbReference>
<dbReference type="InterPro" id="IPR015365">
    <property type="entry name" value="Elong-fact-P_C"/>
</dbReference>
<dbReference type="PANTHER" id="PTHR30053:SF12">
    <property type="entry name" value="ELONGATION FACTOR P (EF-P) FAMILY PROTEIN"/>
    <property type="match status" value="1"/>
</dbReference>
<reference evidence="12" key="1">
    <citation type="submission" date="2022-03" db="EMBL/GenBank/DDBJ databases">
        <title>Genome Identification and Characterization of new species Bdellovibrio reynosense LBG001 sp. nov. from a Mexico soil sample.</title>
        <authorList>
            <person name="Camilli A."/>
            <person name="Ajao Y."/>
            <person name="Guo X."/>
        </authorList>
    </citation>
    <scope>NUCLEOTIDE SEQUENCE</scope>
    <source>
        <strain evidence="12">LBG001</strain>
    </source>
</reference>
<evidence type="ECO:0000259" key="10">
    <source>
        <dbReference type="SMART" id="SM00841"/>
    </source>
</evidence>
<evidence type="ECO:0000256" key="6">
    <source>
        <dbReference type="ARBA" id="ARBA00022917"/>
    </source>
</evidence>
<gene>
    <name evidence="7 12" type="primary">efp</name>
    <name evidence="12" type="ORF">MNR06_01565</name>
</gene>
<proteinExistence type="inferred from homology"/>